<feature type="region of interest" description="Disordered" evidence="11">
    <location>
        <begin position="1025"/>
        <end position="1051"/>
    </location>
</feature>
<dbReference type="InterPro" id="IPR001759">
    <property type="entry name" value="PTX_dom"/>
</dbReference>
<dbReference type="InterPro" id="IPR001879">
    <property type="entry name" value="GPCR_2_extracellular_dom"/>
</dbReference>
<dbReference type="EnsemblMetazoa" id="G3580.2">
    <property type="protein sequence ID" value="G3580.2:cds"/>
    <property type="gene ID" value="G3580"/>
</dbReference>
<dbReference type="Gene3D" id="1.20.1070.10">
    <property type="entry name" value="Rhodopsin 7-helix transmembrane proteins"/>
    <property type="match status" value="1"/>
</dbReference>
<evidence type="ECO:0000259" key="13">
    <source>
        <dbReference type="PROSITE" id="PS50227"/>
    </source>
</evidence>
<dbReference type="GO" id="GO:0005886">
    <property type="term" value="C:plasma membrane"/>
    <property type="evidence" value="ECO:0007669"/>
    <property type="project" value="TreeGrafter"/>
</dbReference>
<dbReference type="InterPro" id="IPR013320">
    <property type="entry name" value="ConA-like_dom_sf"/>
</dbReference>
<feature type="domain" description="Pentraxin (PTX)" evidence="15">
    <location>
        <begin position="94"/>
        <end position="301"/>
    </location>
</feature>
<dbReference type="PANTHER" id="PTHR12011:SF470">
    <property type="entry name" value="ADHESION G PROTEIN-COUPLED RECEPTOR L2-LIKE"/>
    <property type="match status" value="1"/>
</dbReference>
<dbReference type="InterPro" id="IPR032471">
    <property type="entry name" value="AGRL2-4_GAIN_subdom_A"/>
</dbReference>
<dbReference type="Gene3D" id="1.25.40.610">
    <property type="match status" value="1"/>
</dbReference>
<dbReference type="PROSITE" id="PS51828">
    <property type="entry name" value="PTX_2"/>
    <property type="match status" value="1"/>
</dbReference>
<keyword evidence="7 12" id="KW-0472">Membrane</keyword>
<dbReference type="EnsemblMetazoa" id="G3580.1">
    <property type="protein sequence ID" value="G3580.1:cds"/>
    <property type="gene ID" value="G3580"/>
</dbReference>
<feature type="transmembrane region" description="Helical" evidence="12">
    <location>
        <begin position="936"/>
        <end position="956"/>
    </location>
</feature>
<feature type="transmembrane region" description="Helical" evidence="12">
    <location>
        <begin position="805"/>
        <end position="826"/>
    </location>
</feature>
<dbReference type="Gene3D" id="4.10.1240.10">
    <property type="entry name" value="GPCR, family 2, extracellular hormone receptor domain"/>
    <property type="match status" value="1"/>
</dbReference>
<dbReference type="Pfam" id="PF16489">
    <property type="entry name" value="GAIN"/>
    <property type="match status" value="1"/>
</dbReference>
<dbReference type="Pfam" id="PF00354">
    <property type="entry name" value="Pentaxin"/>
    <property type="match status" value="1"/>
</dbReference>
<comment type="caution">
    <text evidence="10">Lacks conserved residue(s) required for the propagation of feature annotation.</text>
</comment>
<dbReference type="Gene3D" id="2.60.220.50">
    <property type="match status" value="1"/>
</dbReference>
<evidence type="ECO:0000256" key="3">
    <source>
        <dbReference type="ARBA" id="ARBA00022692"/>
    </source>
</evidence>
<keyword evidence="9" id="KW-0807">Transducer</keyword>
<feature type="transmembrane region" description="Helical" evidence="12">
    <location>
        <begin position="856"/>
        <end position="874"/>
    </location>
</feature>
<dbReference type="GO" id="GO:0007189">
    <property type="term" value="P:adenylate cyclase-activating G protein-coupled receptor signaling pathway"/>
    <property type="evidence" value="ECO:0007669"/>
    <property type="project" value="TreeGrafter"/>
</dbReference>
<evidence type="ECO:0000256" key="2">
    <source>
        <dbReference type="ARBA" id="ARBA00007343"/>
    </source>
</evidence>
<feature type="transmembrane region" description="Helical" evidence="12">
    <location>
        <begin position="12"/>
        <end position="33"/>
    </location>
</feature>
<feature type="transmembrane region" description="Helical" evidence="12">
    <location>
        <begin position="781"/>
        <end position="799"/>
    </location>
</feature>
<sequence length="1068" mass="120818">MTSTGGLSRRWKLADVSFTGVCLLVIAVQLLLFSRSDNVAANKISESKKHDILTEKCHPSYYTRPKCLNHTDGYGCSCGPGFHWNTEMCMSSAIDSRLEFSAKDPARYTLLLDKAFPKLSKFTIGLWIRLRKHENESVGTIMSYKHSKKGEVFRLYVNNSEDDSLGFTVWGTPIKTNIKLGHIYWSHVFWIWESKYGSWKILINNTKEDEGSRTSLAAPFPSDGEFVVGQAPRKKFLFNTKYAFVGDIAHLNLWNEVLDDQTMRSIFSSCIFMYCGNGVQWADLRSGTRGPMRMRWPSTVVSVILKGDKPCNTKQEKAIACNKYCSDVIGAQCNLETVENIVWVRTPAVTNATVPCPGQEDNKARNETYDSTSRTCYRTSENEGIWGKPYIDECIAYDLLDMKHQILGKSGSSAVDAVWIRNFASDLQNHTASSVYTNPIDVATVIDLLELIVNLQAKSISVDVQTSEKGSKEFKKATVESLTQEDVHEFIQIFLDIVNNLLDSKHDSAWKKTKPPGVEGNNLLIVVEKFAATVAGILEGQIVRGDLEDFDKPRAEVREHIEYKLDIQMKDSIREFMYPDTSDGLKFGLNGEAGEVRMVPLFDDVNGNVTISSEYIKISGFRFRHLAKYLPNHEGKSKEDNVNTAILALYVHDLDHVGPYNLTSPIRYHAAYLDTFNISNAECVRIEHHHSNKTSAGQWRWGTDQCVLLSDTGTEGFCSCFLPGVFALTTDMYNVNWDRGIKRPILMNIASYAGCALTTLMCLASVIIHIRYKSSTTTASLHKNLAASVVLGQIVFMVGIDKYDYPMLCHIFAILLHYAFMSNFCWLMNEVFNQYIVITYAAHSHSDQRADNGSMIRYYVLGWLFPGVLVGAFIGSQGESYYAKDMCWIAWDSIWLFVAPALGLQAVSVMVLIFATKEHNENSYTNSEKTNRVIMIQMRGLWIQIILITVSWAFAFLSLRMHDSVIKYLYAMMNILQGAFVLVFFVFLHEEIQAVLKSRKTRKTLIVYDPDRDQSMDSLVNEEVKEYSDTEPLNKRSESPDDTVKHKTRDSKKDMFSLAEACEMVTSV</sequence>
<evidence type="ECO:0000256" key="12">
    <source>
        <dbReference type="SAM" id="Phobius"/>
    </source>
</evidence>
<accession>A0A8W8MR58</accession>
<evidence type="ECO:0000313" key="17">
    <source>
        <dbReference type="Proteomes" id="UP000005408"/>
    </source>
</evidence>
<dbReference type="InterPro" id="IPR017981">
    <property type="entry name" value="GPCR_2-like_7TM"/>
</dbReference>
<feature type="transmembrane region" description="Helical" evidence="12">
    <location>
        <begin position="749"/>
        <end position="769"/>
    </location>
</feature>
<keyword evidence="3 12" id="KW-0812">Transmembrane</keyword>
<keyword evidence="4" id="KW-0732">Signal</keyword>
<evidence type="ECO:0000256" key="5">
    <source>
        <dbReference type="ARBA" id="ARBA00022989"/>
    </source>
</evidence>
<evidence type="ECO:0000256" key="11">
    <source>
        <dbReference type="SAM" id="MobiDB-lite"/>
    </source>
</evidence>
<dbReference type="Gene3D" id="2.60.120.200">
    <property type="match status" value="1"/>
</dbReference>
<comment type="subcellular location">
    <subcellularLocation>
        <location evidence="1">Membrane</location>
        <topology evidence="1">Multi-pass membrane protein</topology>
    </subcellularLocation>
</comment>
<dbReference type="GO" id="GO:0007166">
    <property type="term" value="P:cell surface receptor signaling pathway"/>
    <property type="evidence" value="ECO:0007669"/>
    <property type="project" value="InterPro"/>
</dbReference>
<proteinExistence type="inferred from homology"/>
<evidence type="ECO:0000256" key="4">
    <source>
        <dbReference type="ARBA" id="ARBA00022729"/>
    </source>
</evidence>
<feature type="transmembrane region" description="Helical" evidence="12">
    <location>
        <begin position="894"/>
        <end position="915"/>
    </location>
</feature>
<keyword evidence="8" id="KW-0675">Receptor</keyword>
<dbReference type="SMART" id="SM00159">
    <property type="entry name" value="PTX"/>
    <property type="match status" value="1"/>
</dbReference>
<evidence type="ECO:0000256" key="7">
    <source>
        <dbReference type="ARBA" id="ARBA00023136"/>
    </source>
</evidence>
<evidence type="ECO:0000256" key="6">
    <source>
        <dbReference type="ARBA" id="ARBA00023040"/>
    </source>
</evidence>
<dbReference type="EnsemblMetazoa" id="G3580.3">
    <property type="protein sequence ID" value="G3580.3:cds"/>
    <property type="gene ID" value="G3580"/>
</dbReference>
<dbReference type="InterPro" id="IPR000832">
    <property type="entry name" value="GPCR_2_secretin-like"/>
</dbReference>
<dbReference type="PANTHER" id="PTHR12011">
    <property type="entry name" value="ADHESION G-PROTEIN COUPLED RECEPTOR"/>
    <property type="match status" value="1"/>
</dbReference>
<evidence type="ECO:0000256" key="9">
    <source>
        <dbReference type="ARBA" id="ARBA00023224"/>
    </source>
</evidence>
<dbReference type="AlphaFoldDB" id="A0A8W8MR58"/>
<comment type="similarity">
    <text evidence="2">Belongs to the G-protein coupled receptor 2 family. Adhesion G-protein coupled receptor (ADGR) subfamily.</text>
</comment>
<evidence type="ECO:0000256" key="10">
    <source>
        <dbReference type="PROSITE-ProRule" id="PRU01172"/>
    </source>
</evidence>
<feature type="domain" description="G-protein coupled receptors family 2 profile 2" evidence="14">
    <location>
        <begin position="744"/>
        <end position="989"/>
    </location>
</feature>
<keyword evidence="6" id="KW-0297">G-protein coupled receptor</keyword>
<dbReference type="Pfam" id="PF00002">
    <property type="entry name" value="7tm_2"/>
    <property type="match status" value="1"/>
</dbReference>
<dbReference type="PROSITE" id="PS50227">
    <property type="entry name" value="G_PROTEIN_RECEP_F2_3"/>
    <property type="match status" value="1"/>
</dbReference>
<feature type="domain" description="G-protein coupled receptors family 2 profile 1" evidence="13">
    <location>
        <begin position="320"/>
        <end position="398"/>
    </location>
</feature>
<dbReference type="InterPro" id="IPR036445">
    <property type="entry name" value="GPCR_2_extracell_dom_sf"/>
</dbReference>
<keyword evidence="17" id="KW-1185">Reference proteome</keyword>
<evidence type="ECO:0000259" key="14">
    <source>
        <dbReference type="PROSITE" id="PS50261"/>
    </source>
</evidence>
<dbReference type="InterPro" id="IPR046338">
    <property type="entry name" value="GAIN_dom_sf"/>
</dbReference>
<name>A0A8W8MR58_MAGGI</name>
<evidence type="ECO:0000256" key="1">
    <source>
        <dbReference type="ARBA" id="ARBA00004141"/>
    </source>
</evidence>
<keyword evidence="5 12" id="KW-1133">Transmembrane helix</keyword>
<dbReference type="GO" id="GO:0004930">
    <property type="term" value="F:G protein-coupled receptor activity"/>
    <property type="evidence" value="ECO:0007669"/>
    <property type="project" value="UniProtKB-KW"/>
</dbReference>
<evidence type="ECO:0000256" key="8">
    <source>
        <dbReference type="ARBA" id="ARBA00023170"/>
    </source>
</evidence>
<protein>
    <submittedName>
        <fullName evidence="16">Uncharacterized protein</fullName>
    </submittedName>
</protein>
<evidence type="ECO:0000313" key="16">
    <source>
        <dbReference type="EnsemblMetazoa" id="G3580.2:cds"/>
    </source>
</evidence>
<dbReference type="SUPFAM" id="SSF49899">
    <property type="entry name" value="Concanavalin A-like lectins/glucanases"/>
    <property type="match status" value="1"/>
</dbReference>
<reference evidence="16" key="1">
    <citation type="submission" date="2022-08" db="UniProtKB">
        <authorList>
            <consortium name="EnsemblMetazoa"/>
        </authorList>
    </citation>
    <scope>IDENTIFICATION</scope>
    <source>
        <strain evidence="16">05x7-T-G4-1.051#20</strain>
    </source>
</reference>
<evidence type="ECO:0000259" key="15">
    <source>
        <dbReference type="PROSITE" id="PS51828"/>
    </source>
</evidence>
<organism evidence="16 17">
    <name type="scientific">Magallana gigas</name>
    <name type="common">Pacific oyster</name>
    <name type="synonym">Crassostrea gigas</name>
    <dbReference type="NCBI Taxonomy" id="29159"/>
    <lineage>
        <taxon>Eukaryota</taxon>
        <taxon>Metazoa</taxon>
        <taxon>Spiralia</taxon>
        <taxon>Lophotrochozoa</taxon>
        <taxon>Mollusca</taxon>
        <taxon>Bivalvia</taxon>
        <taxon>Autobranchia</taxon>
        <taxon>Pteriomorphia</taxon>
        <taxon>Ostreida</taxon>
        <taxon>Ostreoidea</taxon>
        <taxon>Ostreidae</taxon>
        <taxon>Magallana</taxon>
    </lineage>
</organism>
<feature type="transmembrane region" description="Helical" evidence="12">
    <location>
        <begin position="968"/>
        <end position="988"/>
    </location>
</feature>
<dbReference type="PROSITE" id="PS50261">
    <property type="entry name" value="G_PROTEIN_RECEP_F2_4"/>
    <property type="match status" value="1"/>
</dbReference>
<dbReference type="Proteomes" id="UP000005408">
    <property type="component" value="Unassembled WGS sequence"/>
</dbReference>